<sequence>MNKKYWLAIIEEEDRIISNSDRRFRYHCYSLESMSEELTYQERSLFIQNDFTTDLFVEDFIDTVQNKKLADGLRHLTDRQRRAIELAFWEGYQYKEIAVMFQCSPAAVTLLLQRAFHRLLDYMSE</sequence>
<evidence type="ECO:0000313" key="3">
    <source>
        <dbReference type="Proteomes" id="UP001055091"/>
    </source>
</evidence>
<dbReference type="GO" id="GO:0016987">
    <property type="term" value="F:sigma factor activity"/>
    <property type="evidence" value="ECO:0007669"/>
    <property type="project" value="InterPro"/>
</dbReference>
<dbReference type="Pfam" id="PF08281">
    <property type="entry name" value="Sigma70_r4_2"/>
    <property type="match status" value="1"/>
</dbReference>
<dbReference type="Proteomes" id="UP001055091">
    <property type="component" value="Unassembled WGS sequence"/>
</dbReference>
<dbReference type="AlphaFoldDB" id="A0AA37JGC1"/>
<dbReference type="GO" id="GO:0000428">
    <property type="term" value="C:DNA-directed RNA polymerase complex"/>
    <property type="evidence" value="ECO:0007669"/>
    <property type="project" value="UniProtKB-KW"/>
</dbReference>
<accession>A0AA37JGC1</accession>
<feature type="domain" description="RNA polymerase sigma factor 70 region 4 type 2" evidence="1">
    <location>
        <begin position="70"/>
        <end position="116"/>
    </location>
</feature>
<dbReference type="SUPFAM" id="SSF88659">
    <property type="entry name" value="Sigma3 and sigma4 domains of RNA polymerase sigma factors"/>
    <property type="match status" value="1"/>
</dbReference>
<dbReference type="CDD" id="cd06171">
    <property type="entry name" value="Sigma70_r4"/>
    <property type="match status" value="1"/>
</dbReference>
<dbReference type="GO" id="GO:0006352">
    <property type="term" value="P:DNA-templated transcription initiation"/>
    <property type="evidence" value="ECO:0007669"/>
    <property type="project" value="InterPro"/>
</dbReference>
<protein>
    <submittedName>
        <fullName evidence="2">DNA-directed RNA polymerase sigma-70 factor</fullName>
    </submittedName>
</protein>
<comment type="caution">
    <text evidence="2">The sequence shown here is derived from an EMBL/GenBank/DDBJ whole genome shotgun (WGS) entry which is preliminary data.</text>
</comment>
<evidence type="ECO:0000313" key="2">
    <source>
        <dbReference type="EMBL" id="GKH01085.1"/>
    </source>
</evidence>
<proteinExistence type="predicted"/>
<dbReference type="InterPro" id="IPR036388">
    <property type="entry name" value="WH-like_DNA-bd_sf"/>
</dbReference>
<dbReference type="InterPro" id="IPR013324">
    <property type="entry name" value="RNA_pol_sigma_r3/r4-like"/>
</dbReference>
<keyword evidence="2" id="KW-0240">DNA-directed RNA polymerase</keyword>
<evidence type="ECO:0000259" key="1">
    <source>
        <dbReference type="Pfam" id="PF08281"/>
    </source>
</evidence>
<dbReference type="RefSeq" id="WP_244052677.1">
    <property type="nucleotide sequence ID" value="NZ_BQNJ01000001.1"/>
</dbReference>
<gene>
    <name evidence="2" type="ORF">CE91St55_30660</name>
</gene>
<dbReference type="EMBL" id="BQNJ01000001">
    <property type="protein sequence ID" value="GKH01085.1"/>
    <property type="molecule type" value="Genomic_DNA"/>
</dbReference>
<organism evidence="2 3">
    <name type="scientific">Hungatella hathewayi</name>
    <dbReference type="NCBI Taxonomy" id="154046"/>
    <lineage>
        <taxon>Bacteria</taxon>
        <taxon>Bacillati</taxon>
        <taxon>Bacillota</taxon>
        <taxon>Clostridia</taxon>
        <taxon>Lachnospirales</taxon>
        <taxon>Lachnospiraceae</taxon>
        <taxon>Hungatella</taxon>
    </lineage>
</organism>
<reference evidence="2" key="1">
    <citation type="submission" date="2022-01" db="EMBL/GenBank/DDBJ databases">
        <title>Novel bile acid biosynthetic pathways are enriched in the microbiome of centenarians.</title>
        <authorList>
            <person name="Sato Y."/>
            <person name="Atarashi K."/>
            <person name="Plichta R.D."/>
            <person name="Arai Y."/>
            <person name="Sasajima S."/>
            <person name="Kearney M.S."/>
            <person name="Suda W."/>
            <person name="Takeshita K."/>
            <person name="Sasaki T."/>
            <person name="Okamoto S."/>
            <person name="Skelly N.A."/>
            <person name="Okamura Y."/>
            <person name="Vlamakis H."/>
            <person name="Li Y."/>
            <person name="Tanoue T."/>
            <person name="Takei H."/>
            <person name="Nittono H."/>
            <person name="Narushima S."/>
            <person name="Irie J."/>
            <person name="Itoh H."/>
            <person name="Moriya K."/>
            <person name="Sugiura Y."/>
            <person name="Suematsu M."/>
            <person name="Moritoki N."/>
            <person name="Shibata S."/>
            <person name="Littman R.D."/>
            <person name="Fischbach A.M."/>
            <person name="Uwamino Y."/>
            <person name="Inoue T."/>
            <person name="Honda A."/>
            <person name="Hattori M."/>
            <person name="Murai T."/>
            <person name="Xavier J.R."/>
            <person name="Hirose N."/>
            <person name="Honda K."/>
        </authorList>
    </citation>
    <scope>NUCLEOTIDE SEQUENCE</scope>
    <source>
        <strain evidence="2">CE91-St55</strain>
    </source>
</reference>
<keyword evidence="2" id="KW-0804">Transcription</keyword>
<dbReference type="Gene3D" id="1.10.10.10">
    <property type="entry name" value="Winged helix-like DNA-binding domain superfamily/Winged helix DNA-binding domain"/>
    <property type="match status" value="1"/>
</dbReference>
<name>A0AA37JGC1_9FIRM</name>
<dbReference type="GO" id="GO:0003677">
    <property type="term" value="F:DNA binding"/>
    <property type="evidence" value="ECO:0007669"/>
    <property type="project" value="InterPro"/>
</dbReference>
<dbReference type="InterPro" id="IPR013249">
    <property type="entry name" value="RNA_pol_sigma70_r4_t2"/>
</dbReference>